<keyword evidence="2" id="KW-1185">Reference proteome</keyword>
<evidence type="ECO:0000313" key="1">
    <source>
        <dbReference type="EMBL" id="KAJ6800918.1"/>
    </source>
</evidence>
<reference evidence="1" key="1">
    <citation type="journal article" date="2023" name="GigaByte">
        <title>Genome assembly of the bearded iris, Iris pallida Lam.</title>
        <authorList>
            <person name="Bruccoleri R.E."/>
            <person name="Oakeley E.J."/>
            <person name="Faust A.M.E."/>
            <person name="Altorfer M."/>
            <person name="Dessus-Babus S."/>
            <person name="Burckhardt D."/>
            <person name="Oertli M."/>
            <person name="Naumann U."/>
            <person name="Petersen F."/>
            <person name="Wong J."/>
        </authorList>
    </citation>
    <scope>NUCLEOTIDE SEQUENCE</scope>
    <source>
        <strain evidence="1">GSM-AAB239-AS_SAM_17_03QT</strain>
    </source>
</reference>
<name>A0AAX6EA52_IRIPA</name>
<accession>A0AAX6EA52</accession>
<proteinExistence type="predicted"/>
<dbReference type="EMBL" id="JANAVB010038615">
    <property type="protein sequence ID" value="KAJ6800918.1"/>
    <property type="molecule type" value="Genomic_DNA"/>
</dbReference>
<protein>
    <submittedName>
        <fullName evidence="1">Importin-5</fullName>
    </submittedName>
</protein>
<dbReference type="AlphaFoldDB" id="A0AAX6EA52"/>
<evidence type="ECO:0000313" key="2">
    <source>
        <dbReference type="Proteomes" id="UP001140949"/>
    </source>
</evidence>
<dbReference type="Proteomes" id="UP001140949">
    <property type="component" value="Unassembled WGS sequence"/>
</dbReference>
<reference evidence="1" key="2">
    <citation type="submission" date="2023-04" db="EMBL/GenBank/DDBJ databases">
        <authorList>
            <person name="Bruccoleri R.E."/>
            <person name="Oakeley E.J."/>
            <person name="Faust A.-M."/>
            <person name="Dessus-Babus S."/>
            <person name="Altorfer M."/>
            <person name="Burckhardt D."/>
            <person name="Oertli M."/>
            <person name="Naumann U."/>
            <person name="Petersen F."/>
            <person name="Wong J."/>
        </authorList>
    </citation>
    <scope>NUCLEOTIDE SEQUENCE</scope>
    <source>
        <strain evidence="1">GSM-AAB239-AS_SAM_17_03QT</strain>
        <tissue evidence="1">Leaf</tissue>
    </source>
</reference>
<gene>
    <name evidence="1" type="ORF">M6B38_202645</name>
</gene>
<organism evidence="1 2">
    <name type="scientific">Iris pallida</name>
    <name type="common">Sweet iris</name>
    <dbReference type="NCBI Taxonomy" id="29817"/>
    <lineage>
        <taxon>Eukaryota</taxon>
        <taxon>Viridiplantae</taxon>
        <taxon>Streptophyta</taxon>
        <taxon>Embryophyta</taxon>
        <taxon>Tracheophyta</taxon>
        <taxon>Spermatophyta</taxon>
        <taxon>Magnoliopsida</taxon>
        <taxon>Liliopsida</taxon>
        <taxon>Asparagales</taxon>
        <taxon>Iridaceae</taxon>
        <taxon>Iridoideae</taxon>
        <taxon>Irideae</taxon>
        <taxon>Iris</taxon>
    </lineage>
</organism>
<sequence length="67" mass="7453">MVMKLAMFEIDIFFYVQLIIPNIARLPCTCSGSCCNYRDNVTLGGENAKEVSKRTFLDSLKSSQAAV</sequence>
<comment type="caution">
    <text evidence="1">The sequence shown here is derived from an EMBL/GenBank/DDBJ whole genome shotgun (WGS) entry which is preliminary data.</text>
</comment>